<evidence type="ECO:0000313" key="2">
    <source>
        <dbReference type="Proteomes" id="UP001630127"/>
    </source>
</evidence>
<dbReference type="EMBL" id="JBJUIK010000011">
    <property type="protein sequence ID" value="KAL3511652.1"/>
    <property type="molecule type" value="Genomic_DNA"/>
</dbReference>
<comment type="caution">
    <text evidence="1">The sequence shown here is derived from an EMBL/GenBank/DDBJ whole genome shotgun (WGS) entry which is preliminary data.</text>
</comment>
<proteinExistence type="predicted"/>
<reference evidence="1 2" key="1">
    <citation type="submission" date="2024-11" db="EMBL/GenBank/DDBJ databases">
        <title>A near-complete genome assembly of Cinchona calisaya.</title>
        <authorList>
            <person name="Lian D.C."/>
            <person name="Zhao X.W."/>
            <person name="Wei L."/>
        </authorList>
    </citation>
    <scope>NUCLEOTIDE SEQUENCE [LARGE SCALE GENOMIC DNA]</scope>
    <source>
        <tissue evidence="1">Nenye</tissue>
    </source>
</reference>
<dbReference type="Proteomes" id="UP001630127">
    <property type="component" value="Unassembled WGS sequence"/>
</dbReference>
<name>A0ABD2Z0M9_9GENT</name>
<organism evidence="1 2">
    <name type="scientific">Cinchona calisaya</name>
    <dbReference type="NCBI Taxonomy" id="153742"/>
    <lineage>
        <taxon>Eukaryota</taxon>
        <taxon>Viridiplantae</taxon>
        <taxon>Streptophyta</taxon>
        <taxon>Embryophyta</taxon>
        <taxon>Tracheophyta</taxon>
        <taxon>Spermatophyta</taxon>
        <taxon>Magnoliopsida</taxon>
        <taxon>eudicotyledons</taxon>
        <taxon>Gunneridae</taxon>
        <taxon>Pentapetalae</taxon>
        <taxon>asterids</taxon>
        <taxon>lamiids</taxon>
        <taxon>Gentianales</taxon>
        <taxon>Rubiaceae</taxon>
        <taxon>Cinchonoideae</taxon>
        <taxon>Cinchoneae</taxon>
        <taxon>Cinchona</taxon>
    </lineage>
</organism>
<evidence type="ECO:0008006" key="3">
    <source>
        <dbReference type="Google" id="ProtNLM"/>
    </source>
</evidence>
<protein>
    <recommendedName>
        <fullName evidence="3">Gag-pol polyprotein</fullName>
    </recommendedName>
</protein>
<gene>
    <name evidence="1" type="ORF">ACH5RR_024369</name>
</gene>
<dbReference type="AlphaFoldDB" id="A0ABD2Z0M9"/>
<accession>A0ABD2Z0M9</accession>
<sequence length="134" mass="15716">MANNTVGNSREMKAVISYVIPMTTKITEHKLNGRNYLDWSKTVRVYLRSIDKDDHLIDEPLSDDAVKKAWLREDARIFLQIRNSIDTEDCHMSLMLLEHRFFPIQRLSLSVTPSLECYELRDLDLLLLVLLVPW</sequence>
<evidence type="ECO:0000313" key="1">
    <source>
        <dbReference type="EMBL" id="KAL3511652.1"/>
    </source>
</evidence>
<keyword evidence="2" id="KW-1185">Reference proteome</keyword>